<dbReference type="InterPro" id="IPR013783">
    <property type="entry name" value="Ig-like_fold"/>
</dbReference>
<dbReference type="Proteomes" id="UP000281028">
    <property type="component" value="Unassembled WGS sequence"/>
</dbReference>
<gene>
    <name evidence="2" type="ORF">ECE50_004100</name>
</gene>
<evidence type="ECO:0000259" key="1">
    <source>
        <dbReference type="Pfam" id="PF13098"/>
    </source>
</evidence>
<evidence type="ECO:0000313" key="3">
    <source>
        <dbReference type="Proteomes" id="UP000281028"/>
    </source>
</evidence>
<dbReference type="PANTHER" id="PTHR37833:SF1">
    <property type="entry name" value="SIGNAL PEPTIDE PROTEIN"/>
    <property type="match status" value="1"/>
</dbReference>
<dbReference type="Gene3D" id="3.40.30.10">
    <property type="entry name" value="Glutaredoxin"/>
    <property type="match status" value="1"/>
</dbReference>
<dbReference type="AlphaFoldDB" id="A0A9Q5GS31"/>
<keyword evidence="3" id="KW-1185">Reference proteome</keyword>
<dbReference type="Gene3D" id="2.60.40.10">
    <property type="entry name" value="Immunoglobulins"/>
    <property type="match status" value="1"/>
</dbReference>
<dbReference type="PANTHER" id="PTHR37833">
    <property type="entry name" value="LIPOPROTEIN-RELATED"/>
    <property type="match status" value="1"/>
</dbReference>
<dbReference type="SUPFAM" id="SSF52833">
    <property type="entry name" value="Thioredoxin-like"/>
    <property type="match status" value="1"/>
</dbReference>
<organism evidence="2 3">
    <name type="scientific">Chitinophaga solisilvae</name>
    <dbReference type="NCBI Taxonomy" id="1233460"/>
    <lineage>
        <taxon>Bacteria</taxon>
        <taxon>Pseudomonadati</taxon>
        <taxon>Bacteroidota</taxon>
        <taxon>Chitinophagia</taxon>
        <taxon>Chitinophagales</taxon>
        <taxon>Chitinophagaceae</taxon>
        <taxon>Chitinophaga</taxon>
    </lineage>
</organism>
<sequence>MKNNLPNLVCMVLAMFILSCKSAEKRNIHLYNISYDTAFSAAQTEGKGIFFISKADGCPACEVYETALLRDQEFAAAIYKDYIVASINHMQPGNEWLSRLINATATPVFIITDKNGEIRAIISGAVPKKKITDILTAVSTGKHLFEHYALSDTSHISAPRQMACVQATLNAQLEWDRYEKNKQYTADKMPTYLKESISIYPYFYNNYLLARYYSTIRDTANARIYAHQALEFHDAKSAGMFHMLRREMHLIIDPEYSPEKEPLAVPDSVERSLGLVQEGSIRKIRFKISNSGKQTLIFGKTYTDCPCTLAKTLQDSIAPGKDGELEVTFSATETGSFSHAVFIHSNAANPMLKLMVKGIIP</sequence>
<feature type="domain" description="Thioredoxin-like fold" evidence="1">
    <location>
        <begin position="43"/>
        <end position="135"/>
    </location>
</feature>
<accession>A0A9Q5GS31</accession>
<dbReference type="EMBL" id="RIAR02000001">
    <property type="protein sequence ID" value="NSL85999.1"/>
    <property type="molecule type" value="Genomic_DNA"/>
</dbReference>
<dbReference type="PROSITE" id="PS51257">
    <property type="entry name" value="PROKAR_LIPOPROTEIN"/>
    <property type="match status" value="1"/>
</dbReference>
<name>A0A9Q5GS31_9BACT</name>
<dbReference type="OrthoDB" id="826619at2"/>
<dbReference type="InterPro" id="IPR036249">
    <property type="entry name" value="Thioredoxin-like_sf"/>
</dbReference>
<dbReference type="Pfam" id="PF07610">
    <property type="entry name" value="DUF1573"/>
    <property type="match status" value="1"/>
</dbReference>
<reference evidence="2" key="1">
    <citation type="submission" date="2020-05" db="EMBL/GenBank/DDBJ databases">
        <title>Chitinophaga laudate sp. nov., isolated from a tropical peat swamp.</title>
        <authorList>
            <person name="Goh C.B.S."/>
            <person name="Lee M.S."/>
            <person name="Parimannan S."/>
            <person name="Pasbakhsh P."/>
            <person name="Yule C.M."/>
            <person name="Rajandas H."/>
            <person name="Loke S."/>
            <person name="Croft L."/>
            <person name="Tan J.B.L."/>
        </authorList>
    </citation>
    <scope>NUCLEOTIDE SEQUENCE</scope>
    <source>
        <strain evidence="2">Mgbs1</strain>
    </source>
</reference>
<dbReference type="InterPro" id="IPR011467">
    <property type="entry name" value="DUF1573"/>
</dbReference>
<dbReference type="InterPro" id="IPR012336">
    <property type="entry name" value="Thioredoxin-like_fold"/>
</dbReference>
<proteinExistence type="predicted"/>
<protein>
    <submittedName>
        <fullName evidence="2">DUF1573 domain-containing protein</fullName>
    </submittedName>
</protein>
<evidence type="ECO:0000313" key="2">
    <source>
        <dbReference type="EMBL" id="NSL85999.1"/>
    </source>
</evidence>
<dbReference type="Pfam" id="PF13098">
    <property type="entry name" value="Thioredoxin_2"/>
    <property type="match status" value="1"/>
</dbReference>
<comment type="caution">
    <text evidence="2">The sequence shown here is derived from an EMBL/GenBank/DDBJ whole genome shotgun (WGS) entry which is preliminary data.</text>
</comment>